<dbReference type="HOGENOM" id="CLU_1774879_0_0_0"/>
<feature type="transmembrane region" description="Helical" evidence="1">
    <location>
        <begin position="53"/>
        <end position="74"/>
    </location>
</feature>
<proteinExistence type="predicted"/>
<dbReference type="KEGG" id="hau:Haur_3844"/>
<dbReference type="STRING" id="316274.Haur_3844"/>
<evidence type="ECO:0000313" key="3">
    <source>
        <dbReference type="Proteomes" id="UP000000787"/>
    </source>
</evidence>
<evidence type="ECO:0000313" key="2">
    <source>
        <dbReference type="EMBL" id="ABX06480.1"/>
    </source>
</evidence>
<dbReference type="BioCyc" id="HAUR316274:GHYA-3887-MONOMER"/>
<organism evidence="2 3">
    <name type="scientific">Herpetosiphon aurantiacus (strain ATCC 23779 / DSM 785 / 114-95)</name>
    <dbReference type="NCBI Taxonomy" id="316274"/>
    <lineage>
        <taxon>Bacteria</taxon>
        <taxon>Bacillati</taxon>
        <taxon>Chloroflexota</taxon>
        <taxon>Chloroflexia</taxon>
        <taxon>Herpetosiphonales</taxon>
        <taxon>Herpetosiphonaceae</taxon>
        <taxon>Herpetosiphon</taxon>
    </lineage>
</organism>
<dbReference type="Proteomes" id="UP000000787">
    <property type="component" value="Chromosome"/>
</dbReference>
<protein>
    <submittedName>
        <fullName evidence="2">Uncharacterized protein</fullName>
    </submittedName>
</protein>
<keyword evidence="1" id="KW-1133">Transmembrane helix</keyword>
<dbReference type="EMBL" id="CP000875">
    <property type="protein sequence ID" value="ABX06480.1"/>
    <property type="molecule type" value="Genomic_DNA"/>
</dbReference>
<sequence>MKANSMSTSDSDSQEIKLRRAKRPKGIVLMVLAFYGAAALVVISALATGGTDVMPSDVASVVTIYLIALAFGLWRLWRWAWFATVIMFILSTFYVFSNALLLSNSIISVEVLSPLLLIVLALGYLLSKDIRTIYLRNGWEIVKDEG</sequence>
<dbReference type="AlphaFoldDB" id="A9B8C7"/>
<keyword evidence="1" id="KW-0472">Membrane</keyword>
<evidence type="ECO:0000256" key="1">
    <source>
        <dbReference type="SAM" id="Phobius"/>
    </source>
</evidence>
<dbReference type="InParanoid" id="A9B8C7"/>
<name>A9B8C7_HERA2</name>
<accession>A9B8C7</accession>
<feature type="transmembrane region" description="Helical" evidence="1">
    <location>
        <begin position="27"/>
        <end position="47"/>
    </location>
</feature>
<keyword evidence="1" id="KW-0812">Transmembrane</keyword>
<gene>
    <name evidence="2" type="ordered locus">Haur_3844</name>
</gene>
<feature type="transmembrane region" description="Helical" evidence="1">
    <location>
        <begin position="81"/>
        <end position="100"/>
    </location>
</feature>
<keyword evidence="3" id="KW-1185">Reference proteome</keyword>
<feature type="transmembrane region" description="Helical" evidence="1">
    <location>
        <begin position="106"/>
        <end position="126"/>
    </location>
</feature>
<reference evidence="2 3" key="1">
    <citation type="journal article" date="2011" name="Stand. Genomic Sci.">
        <title>Complete genome sequence of the filamentous gliding predatory bacterium Herpetosiphon aurantiacus type strain (114-95(T)).</title>
        <authorList>
            <person name="Kiss H."/>
            <person name="Nett M."/>
            <person name="Domin N."/>
            <person name="Martin K."/>
            <person name="Maresca J.A."/>
            <person name="Copeland A."/>
            <person name="Lapidus A."/>
            <person name="Lucas S."/>
            <person name="Berry K.W."/>
            <person name="Glavina Del Rio T."/>
            <person name="Dalin E."/>
            <person name="Tice H."/>
            <person name="Pitluck S."/>
            <person name="Richardson P."/>
            <person name="Bruce D."/>
            <person name="Goodwin L."/>
            <person name="Han C."/>
            <person name="Detter J.C."/>
            <person name="Schmutz J."/>
            <person name="Brettin T."/>
            <person name="Land M."/>
            <person name="Hauser L."/>
            <person name="Kyrpides N.C."/>
            <person name="Ivanova N."/>
            <person name="Goker M."/>
            <person name="Woyke T."/>
            <person name="Klenk H.P."/>
            <person name="Bryant D.A."/>
        </authorList>
    </citation>
    <scope>NUCLEOTIDE SEQUENCE [LARGE SCALE GENOMIC DNA]</scope>
    <source>
        <strain evidence="3">ATCC 23779 / DSM 785 / 114-95</strain>
    </source>
</reference>